<dbReference type="GO" id="GO:0016787">
    <property type="term" value="F:hydrolase activity"/>
    <property type="evidence" value="ECO:0007669"/>
    <property type="project" value="UniProtKB-KW"/>
</dbReference>
<comment type="similarity">
    <text evidence="7">Belongs to the PINc/VapC protein family.</text>
</comment>
<organism evidence="9 10">
    <name type="scientific">candidate division WWE3 bacterium CG08_land_8_20_14_0_20_41_10</name>
    <dbReference type="NCBI Taxonomy" id="1975085"/>
    <lineage>
        <taxon>Bacteria</taxon>
        <taxon>Katanobacteria</taxon>
    </lineage>
</organism>
<keyword evidence="3" id="KW-0540">Nuclease</keyword>
<evidence type="ECO:0000256" key="7">
    <source>
        <dbReference type="ARBA" id="ARBA00038093"/>
    </source>
</evidence>
<gene>
    <name evidence="9" type="ORF">COT50_02375</name>
</gene>
<comment type="caution">
    <text evidence="9">The sequence shown here is derived from an EMBL/GenBank/DDBJ whole genome shotgun (WGS) entry which is preliminary data.</text>
</comment>
<reference evidence="10" key="1">
    <citation type="submission" date="2017-09" db="EMBL/GenBank/DDBJ databases">
        <title>Depth-based differentiation of microbial function through sediment-hosted aquifers and enrichment of novel symbionts in the deep terrestrial subsurface.</title>
        <authorList>
            <person name="Probst A.J."/>
            <person name="Ladd B."/>
            <person name="Jarett J.K."/>
            <person name="Geller-Mcgrath D.E."/>
            <person name="Sieber C.M.K."/>
            <person name="Emerson J.B."/>
            <person name="Anantharaman K."/>
            <person name="Thomas B.C."/>
            <person name="Malmstrom R."/>
            <person name="Stieglmeier M."/>
            <person name="Klingl A."/>
            <person name="Woyke T."/>
            <person name="Ryan C.M."/>
            <person name="Banfield J.F."/>
        </authorList>
    </citation>
    <scope>NUCLEOTIDE SEQUENCE [LARGE SCALE GENOMIC DNA]</scope>
</reference>
<dbReference type="GO" id="GO:0046872">
    <property type="term" value="F:metal ion binding"/>
    <property type="evidence" value="ECO:0007669"/>
    <property type="project" value="UniProtKB-KW"/>
</dbReference>
<dbReference type="AlphaFoldDB" id="A0A2H0XBQ7"/>
<dbReference type="InterPro" id="IPR050556">
    <property type="entry name" value="Type_II_TA_system_RNase"/>
</dbReference>
<dbReference type="EMBL" id="PEYU01000054">
    <property type="protein sequence ID" value="PIS22363.1"/>
    <property type="molecule type" value="Genomic_DNA"/>
</dbReference>
<comment type="cofactor">
    <cofactor evidence="1">
        <name>Mg(2+)</name>
        <dbReference type="ChEBI" id="CHEBI:18420"/>
    </cofactor>
</comment>
<evidence type="ECO:0000256" key="5">
    <source>
        <dbReference type="ARBA" id="ARBA00022801"/>
    </source>
</evidence>
<dbReference type="InterPro" id="IPR029060">
    <property type="entry name" value="PIN-like_dom_sf"/>
</dbReference>
<protein>
    <recommendedName>
        <fullName evidence="8">PIN domain-containing protein</fullName>
    </recommendedName>
</protein>
<feature type="domain" description="PIN" evidence="8">
    <location>
        <begin position="1"/>
        <end position="108"/>
    </location>
</feature>
<dbReference type="Gene3D" id="3.40.50.1010">
    <property type="entry name" value="5'-nuclease"/>
    <property type="match status" value="1"/>
</dbReference>
<dbReference type="InterPro" id="IPR002716">
    <property type="entry name" value="PIN_dom"/>
</dbReference>
<dbReference type="GO" id="GO:0004518">
    <property type="term" value="F:nuclease activity"/>
    <property type="evidence" value="ECO:0007669"/>
    <property type="project" value="UniProtKB-KW"/>
</dbReference>
<dbReference type="PANTHER" id="PTHR33653">
    <property type="entry name" value="RIBONUCLEASE VAPC2"/>
    <property type="match status" value="1"/>
</dbReference>
<evidence type="ECO:0000256" key="3">
    <source>
        <dbReference type="ARBA" id="ARBA00022722"/>
    </source>
</evidence>
<keyword evidence="4" id="KW-0479">Metal-binding</keyword>
<evidence type="ECO:0000256" key="6">
    <source>
        <dbReference type="ARBA" id="ARBA00022842"/>
    </source>
</evidence>
<evidence type="ECO:0000313" key="9">
    <source>
        <dbReference type="EMBL" id="PIS22363.1"/>
    </source>
</evidence>
<proteinExistence type="inferred from homology"/>
<evidence type="ECO:0000256" key="2">
    <source>
        <dbReference type="ARBA" id="ARBA00022649"/>
    </source>
</evidence>
<sequence>MLLDTNIFIDFNRGYQPAKDFIYNTQINLETSAVCLMEYIRGTKNIAEANKFEEFLNKRSVEIIHITKEMSLKALELYKNNFHVIRLSYIDAIILATASIRNLSLGTRNIKHLSFCKDVKVIEPYK</sequence>
<evidence type="ECO:0000313" key="10">
    <source>
        <dbReference type="Proteomes" id="UP000231252"/>
    </source>
</evidence>
<accession>A0A2H0XBQ7</accession>
<evidence type="ECO:0000259" key="8">
    <source>
        <dbReference type="Pfam" id="PF01850"/>
    </source>
</evidence>
<keyword evidence="6" id="KW-0460">Magnesium</keyword>
<keyword evidence="5" id="KW-0378">Hydrolase</keyword>
<evidence type="ECO:0000256" key="4">
    <source>
        <dbReference type="ARBA" id="ARBA00022723"/>
    </source>
</evidence>
<name>A0A2H0XBQ7_UNCKA</name>
<dbReference type="Pfam" id="PF01850">
    <property type="entry name" value="PIN"/>
    <property type="match status" value="1"/>
</dbReference>
<dbReference type="SUPFAM" id="SSF88723">
    <property type="entry name" value="PIN domain-like"/>
    <property type="match status" value="1"/>
</dbReference>
<dbReference type="Proteomes" id="UP000231252">
    <property type="component" value="Unassembled WGS sequence"/>
</dbReference>
<keyword evidence="2" id="KW-1277">Toxin-antitoxin system</keyword>
<dbReference type="PANTHER" id="PTHR33653:SF1">
    <property type="entry name" value="RIBONUCLEASE VAPC2"/>
    <property type="match status" value="1"/>
</dbReference>
<evidence type="ECO:0000256" key="1">
    <source>
        <dbReference type="ARBA" id="ARBA00001946"/>
    </source>
</evidence>